<proteinExistence type="predicted"/>
<feature type="transmembrane region" description="Helical" evidence="1">
    <location>
        <begin position="138"/>
        <end position="166"/>
    </location>
</feature>
<dbReference type="EMBL" id="JAENIJ010000043">
    <property type="protein sequence ID" value="MBK1884323.1"/>
    <property type="molecule type" value="Genomic_DNA"/>
</dbReference>
<protein>
    <submittedName>
        <fullName evidence="2">DUF420 domain-containing protein</fullName>
    </submittedName>
</protein>
<dbReference type="RefSeq" id="WP_200273400.1">
    <property type="nucleotide sequence ID" value="NZ_JAENIJ010000043.1"/>
</dbReference>
<name>A0A934S9J5_9BACT</name>
<evidence type="ECO:0000256" key="1">
    <source>
        <dbReference type="SAM" id="Phobius"/>
    </source>
</evidence>
<feature type="transmembrane region" description="Helical" evidence="1">
    <location>
        <begin position="21"/>
        <end position="42"/>
    </location>
</feature>
<reference evidence="2" key="1">
    <citation type="submission" date="2021-01" db="EMBL/GenBank/DDBJ databases">
        <title>Modified the classification status of verrucomicrobia.</title>
        <authorList>
            <person name="Feng X."/>
        </authorList>
    </citation>
    <scope>NUCLEOTIDE SEQUENCE</scope>
    <source>
        <strain evidence="2">KCTC 22041</strain>
    </source>
</reference>
<accession>A0A934S9J5</accession>
<organism evidence="2 3">
    <name type="scientific">Luteolibacter pohnpeiensis</name>
    <dbReference type="NCBI Taxonomy" id="454153"/>
    <lineage>
        <taxon>Bacteria</taxon>
        <taxon>Pseudomonadati</taxon>
        <taxon>Verrucomicrobiota</taxon>
        <taxon>Verrucomicrobiia</taxon>
        <taxon>Verrucomicrobiales</taxon>
        <taxon>Verrucomicrobiaceae</taxon>
        <taxon>Luteolibacter</taxon>
    </lineage>
</organism>
<dbReference type="Pfam" id="PF04238">
    <property type="entry name" value="DUF420"/>
    <property type="match status" value="1"/>
</dbReference>
<evidence type="ECO:0000313" key="3">
    <source>
        <dbReference type="Proteomes" id="UP000603141"/>
    </source>
</evidence>
<dbReference type="InterPro" id="IPR007352">
    <property type="entry name" value="DUF420"/>
</dbReference>
<feature type="transmembrane region" description="Helical" evidence="1">
    <location>
        <begin position="87"/>
        <end position="106"/>
    </location>
</feature>
<gene>
    <name evidence="2" type="ORF">JIN85_18030</name>
</gene>
<keyword evidence="3" id="KW-1185">Reference proteome</keyword>
<keyword evidence="1" id="KW-0472">Membrane</keyword>
<sequence>MSNERKLWLSQAPNEALSKKLGIGAWILTAAVLILVGLMRVVKIPLPEGVSLSILPPLHASLNALAAVALVMALITVKQGKIAAHRAFVMTAMVLSILFLLSYVAYHFTSTEVKYGDINFDGIVDPSEQAAVAGSRPIYLVLLLSHIFLAGVSLPFILFTFIAGWTNRFQAHRRLAKWVYPLWLYVAVTGPICYWMLRPYYG</sequence>
<dbReference type="PANTHER" id="PTHR37692:SF1">
    <property type="entry name" value="DUF420 DOMAIN-CONTAINING PROTEIN"/>
    <property type="match status" value="1"/>
</dbReference>
<evidence type="ECO:0000313" key="2">
    <source>
        <dbReference type="EMBL" id="MBK1884323.1"/>
    </source>
</evidence>
<dbReference type="PANTHER" id="PTHR37692">
    <property type="entry name" value="HYPOTHETICAL MEMBRANE SPANNING PROTEIN"/>
    <property type="match status" value="1"/>
</dbReference>
<comment type="caution">
    <text evidence="2">The sequence shown here is derived from an EMBL/GenBank/DDBJ whole genome shotgun (WGS) entry which is preliminary data.</text>
</comment>
<feature type="transmembrane region" description="Helical" evidence="1">
    <location>
        <begin position="178"/>
        <end position="197"/>
    </location>
</feature>
<dbReference type="AlphaFoldDB" id="A0A934S9J5"/>
<keyword evidence="1" id="KW-0812">Transmembrane</keyword>
<feature type="transmembrane region" description="Helical" evidence="1">
    <location>
        <begin position="54"/>
        <end position="75"/>
    </location>
</feature>
<keyword evidence="1" id="KW-1133">Transmembrane helix</keyword>
<dbReference type="Proteomes" id="UP000603141">
    <property type="component" value="Unassembled WGS sequence"/>
</dbReference>